<dbReference type="SUPFAM" id="SSF55874">
    <property type="entry name" value="ATPase domain of HSP90 chaperone/DNA topoisomerase II/histidine kinase"/>
    <property type="match status" value="1"/>
</dbReference>
<evidence type="ECO:0000256" key="2">
    <source>
        <dbReference type="ARBA" id="ARBA00004370"/>
    </source>
</evidence>
<comment type="caution">
    <text evidence="14">The sequence shown here is derived from an EMBL/GenBank/DDBJ whole genome shotgun (WGS) entry which is preliminary data.</text>
</comment>
<dbReference type="SMART" id="SM00387">
    <property type="entry name" value="HATPase_c"/>
    <property type="match status" value="1"/>
</dbReference>
<keyword evidence="7 14" id="KW-0418">Kinase</keyword>
<evidence type="ECO:0000256" key="7">
    <source>
        <dbReference type="ARBA" id="ARBA00022777"/>
    </source>
</evidence>
<evidence type="ECO:0000256" key="11">
    <source>
        <dbReference type="SAM" id="Phobius"/>
    </source>
</evidence>
<evidence type="ECO:0000256" key="3">
    <source>
        <dbReference type="ARBA" id="ARBA00012438"/>
    </source>
</evidence>
<evidence type="ECO:0000256" key="1">
    <source>
        <dbReference type="ARBA" id="ARBA00000085"/>
    </source>
</evidence>
<comment type="catalytic activity">
    <reaction evidence="1">
        <text>ATP + protein L-histidine = ADP + protein N-phospho-L-histidine.</text>
        <dbReference type="EC" id="2.7.13.3"/>
    </reaction>
</comment>
<keyword evidence="8 11" id="KW-1133">Transmembrane helix</keyword>
<proteinExistence type="predicted"/>
<dbReference type="OrthoDB" id="8554694at2"/>
<evidence type="ECO:0000256" key="9">
    <source>
        <dbReference type="ARBA" id="ARBA00023012"/>
    </source>
</evidence>
<dbReference type="Gene3D" id="3.30.565.10">
    <property type="entry name" value="Histidine kinase-like ATPase, C-terminal domain"/>
    <property type="match status" value="1"/>
</dbReference>
<feature type="transmembrane region" description="Helical" evidence="11">
    <location>
        <begin position="178"/>
        <end position="201"/>
    </location>
</feature>
<keyword evidence="5" id="KW-0808">Transferase</keyword>
<evidence type="ECO:0000256" key="5">
    <source>
        <dbReference type="ARBA" id="ARBA00022679"/>
    </source>
</evidence>
<organism evidence="14 15">
    <name type="scientific">Malikia granosa</name>
    <dbReference type="NCBI Taxonomy" id="263067"/>
    <lineage>
        <taxon>Bacteria</taxon>
        <taxon>Pseudomonadati</taxon>
        <taxon>Pseudomonadota</taxon>
        <taxon>Betaproteobacteria</taxon>
        <taxon>Burkholderiales</taxon>
        <taxon>Comamonadaceae</taxon>
        <taxon>Malikia</taxon>
    </lineage>
</organism>
<dbReference type="Pfam" id="PF08521">
    <property type="entry name" value="2CSK_N"/>
    <property type="match status" value="1"/>
</dbReference>
<dbReference type="GO" id="GO:0005886">
    <property type="term" value="C:plasma membrane"/>
    <property type="evidence" value="ECO:0007669"/>
    <property type="project" value="TreeGrafter"/>
</dbReference>
<dbReference type="InterPro" id="IPR003594">
    <property type="entry name" value="HATPase_dom"/>
</dbReference>
<evidence type="ECO:0000313" key="15">
    <source>
        <dbReference type="Proteomes" id="UP000238589"/>
    </source>
</evidence>
<dbReference type="PANTHER" id="PTHR45436:SF1">
    <property type="entry name" value="SENSOR PROTEIN QSEC"/>
    <property type="match status" value="1"/>
</dbReference>
<evidence type="ECO:0000259" key="12">
    <source>
        <dbReference type="PROSITE" id="PS50109"/>
    </source>
</evidence>
<keyword evidence="6 11" id="KW-0812">Transmembrane</keyword>
<dbReference type="InterPro" id="IPR036097">
    <property type="entry name" value="HisK_dim/P_sf"/>
</dbReference>
<dbReference type="PRINTS" id="PR00344">
    <property type="entry name" value="BCTRLSENSOR"/>
</dbReference>
<keyword evidence="15" id="KW-1185">Reference proteome</keyword>
<evidence type="ECO:0000313" key="14">
    <source>
        <dbReference type="EMBL" id="PRD65769.1"/>
    </source>
</evidence>
<dbReference type="PROSITE" id="PS50109">
    <property type="entry name" value="HIS_KIN"/>
    <property type="match status" value="1"/>
</dbReference>
<dbReference type="InterPro" id="IPR013727">
    <property type="entry name" value="2CSK_N"/>
</dbReference>
<dbReference type="PROSITE" id="PS50885">
    <property type="entry name" value="HAMP"/>
    <property type="match status" value="1"/>
</dbReference>
<dbReference type="SUPFAM" id="SSF47384">
    <property type="entry name" value="Homodimeric domain of signal transducing histidine kinase"/>
    <property type="match status" value="1"/>
</dbReference>
<gene>
    <name evidence="14" type="ORF">C6P64_07605</name>
</gene>
<dbReference type="RefSeq" id="WP_105747960.1">
    <property type="nucleotide sequence ID" value="NZ_PVLQ01000024.1"/>
</dbReference>
<dbReference type="InterPro" id="IPR050428">
    <property type="entry name" value="TCS_sensor_his_kinase"/>
</dbReference>
<evidence type="ECO:0000259" key="13">
    <source>
        <dbReference type="PROSITE" id="PS50885"/>
    </source>
</evidence>
<dbReference type="AlphaFoldDB" id="A0A2S9K5N0"/>
<name>A0A2S9K5N0_9BURK</name>
<dbReference type="InterPro" id="IPR003660">
    <property type="entry name" value="HAMP_dom"/>
</dbReference>
<evidence type="ECO:0000256" key="6">
    <source>
        <dbReference type="ARBA" id="ARBA00022692"/>
    </source>
</evidence>
<sequence>MAGPGPGRGPSLSRTLLLWVLLPQLVLWMAGGVAAYRFAAGYANEAIDSSLLQASRSLARQLKPIGTGLLIDFPKAAQDILEADPADPLLYRVSQPPGLFILGNPGLPPPPLLPGQALPLGQPYFYDAQLPLAGREEQRVRVVALHLSLGEAVDGRPQTLLVQVARSHANREQLAQRILVDMLLPLSSLILLMTLIVWLGIRAGLAPLTRLRQQVEGRAPADLAPLQLDSAPRELWSLAGAINTLLAEVQRSVEAQKRFIGDAAHQLRTPLAGLKSQTELALQSASDPDLRARLQRVHEGATRSAHLVSQLLTLARAEPGGASLPQRRPVELLAMARQLTAELVPRALRAGIDLGLDETALAPVRVQGEELLLREALSNLIDNALRYAGPGAAVTVGVQVADGWACLSVEDNGPGLAEADRERVFGRFVRATEAGNGCGLGLAIVKEIVERHDGQVSLEPVEPQGLRVRIRLPLAHEH</sequence>
<dbReference type="CDD" id="cd00075">
    <property type="entry name" value="HATPase"/>
    <property type="match status" value="1"/>
</dbReference>
<dbReference type="SMART" id="SM00388">
    <property type="entry name" value="HisKA"/>
    <property type="match status" value="1"/>
</dbReference>
<evidence type="ECO:0000256" key="4">
    <source>
        <dbReference type="ARBA" id="ARBA00022553"/>
    </source>
</evidence>
<evidence type="ECO:0000256" key="10">
    <source>
        <dbReference type="ARBA" id="ARBA00023136"/>
    </source>
</evidence>
<dbReference type="EC" id="2.7.13.3" evidence="3"/>
<reference evidence="14 15" key="1">
    <citation type="submission" date="2018-03" db="EMBL/GenBank/DDBJ databases">
        <title>Comparative genomics illustrates the genes involved in a hyperalkaliphilic mechanisms of Serpentinomonas isolated from highly-alkaline calcium-rich serpentinized springs.</title>
        <authorList>
            <person name="Suzuki S."/>
            <person name="Ishii S."/>
            <person name="Walworth N."/>
            <person name="Bird L."/>
            <person name="Kuenen J.G."/>
            <person name="Nealson K.H."/>
        </authorList>
    </citation>
    <scope>NUCLEOTIDE SEQUENCE [LARGE SCALE GENOMIC DNA]</scope>
    <source>
        <strain evidence="14 15">P1</strain>
    </source>
</reference>
<dbReference type="PANTHER" id="PTHR45436">
    <property type="entry name" value="SENSOR HISTIDINE KINASE YKOH"/>
    <property type="match status" value="1"/>
</dbReference>
<dbReference type="InterPro" id="IPR004358">
    <property type="entry name" value="Sig_transdc_His_kin-like_C"/>
</dbReference>
<accession>A0A2S9K5N0</accession>
<dbReference type="InterPro" id="IPR003661">
    <property type="entry name" value="HisK_dim/P_dom"/>
</dbReference>
<dbReference type="Gene3D" id="1.10.287.130">
    <property type="match status" value="1"/>
</dbReference>
<keyword evidence="10 11" id="KW-0472">Membrane</keyword>
<dbReference type="InterPro" id="IPR036890">
    <property type="entry name" value="HATPase_C_sf"/>
</dbReference>
<dbReference type="Pfam" id="PF02518">
    <property type="entry name" value="HATPase_c"/>
    <property type="match status" value="1"/>
</dbReference>
<feature type="domain" description="HAMP" evidence="13">
    <location>
        <begin position="202"/>
        <end position="254"/>
    </location>
</feature>
<dbReference type="Pfam" id="PF00512">
    <property type="entry name" value="HisKA"/>
    <property type="match status" value="1"/>
</dbReference>
<feature type="transmembrane region" description="Helical" evidence="11">
    <location>
        <begin position="16"/>
        <end position="36"/>
    </location>
</feature>
<evidence type="ECO:0000256" key="8">
    <source>
        <dbReference type="ARBA" id="ARBA00022989"/>
    </source>
</evidence>
<feature type="domain" description="Histidine kinase" evidence="12">
    <location>
        <begin position="262"/>
        <end position="476"/>
    </location>
</feature>
<keyword evidence="4" id="KW-0597">Phosphoprotein</keyword>
<dbReference type="GO" id="GO:0000155">
    <property type="term" value="F:phosphorelay sensor kinase activity"/>
    <property type="evidence" value="ECO:0007669"/>
    <property type="project" value="InterPro"/>
</dbReference>
<dbReference type="InterPro" id="IPR005467">
    <property type="entry name" value="His_kinase_dom"/>
</dbReference>
<dbReference type="CDD" id="cd00082">
    <property type="entry name" value="HisKA"/>
    <property type="match status" value="1"/>
</dbReference>
<dbReference type="EMBL" id="PVLQ01000024">
    <property type="protein sequence ID" value="PRD65769.1"/>
    <property type="molecule type" value="Genomic_DNA"/>
</dbReference>
<protein>
    <recommendedName>
        <fullName evidence="3">histidine kinase</fullName>
        <ecNumber evidence="3">2.7.13.3</ecNumber>
    </recommendedName>
</protein>
<comment type="subcellular location">
    <subcellularLocation>
        <location evidence="2">Membrane</location>
    </subcellularLocation>
</comment>
<dbReference type="Proteomes" id="UP000238589">
    <property type="component" value="Unassembled WGS sequence"/>
</dbReference>
<keyword evidence="9" id="KW-0902">Two-component regulatory system</keyword>